<keyword evidence="2" id="KW-0732">Signal</keyword>
<gene>
    <name evidence="3" type="ORF">BGZ97_002547</name>
</gene>
<dbReference type="Proteomes" id="UP000823405">
    <property type="component" value="Unassembled WGS sequence"/>
</dbReference>
<feature type="signal peptide" evidence="2">
    <location>
        <begin position="1"/>
        <end position="21"/>
    </location>
</feature>
<evidence type="ECO:0000313" key="3">
    <source>
        <dbReference type="EMBL" id="KAG0301940.1"/>
    </source>
</evidence>
<feature type="compositionally biased region" description="Acidic residues" evidence="1">
    <location>
        <begin position="142"/>
        <end position="152"/>
    </location>
</feature>
<evidence type="ECO:0000256" key="1">
    <source>
        <dbReference type="SAM" id="MobiDB-lite"/>
    </source>
</evidence>
<feature type="compositionally biased region" description="Basic and acidic residues" evidence="1">
    <location>
        <begin position="154"/>
        <end position="163"/>
    </location>
</feature>
<protein>
    <submittedName>
        <fullName evidence="3">Uncharacterized protein</fullName>
    </submittedName>
</protein>
<reference evidence="3" key="1">
    <citation type="journal article" date="2020" name="Fungal Divers.">
        <title>Resolving the Mortierellaceae phylogeny through synthesis of multi-gene phylogenetics and phylogenomics.</title>
        <authorList>
            <person name="Vandepol N."/>
            <person name="Liber J."/>
            <person name="Desiro A."/>
            <person name="Na H."/>
            <person name="Kennedy M."/>
            <person name="Barry K."/>
            <person name="Grigoriev I.V."/>
            <person name="Miller A.N."/>
            <person name="O'Donnell K."/>
            <person name="Stajich J.E."/>
            <person name="Bonito G."/>
        </authorList>
    </citation>
    <scope>NUCLEOTIDE SEQUENCE</scope>
    <source>
        <strain evidence="3">NVP60</strain>
    </source>
</reference>
<dbReference type="EMBL" id="JAAAIN010001564">
    <property type="protein sequence ID" value="KAG0301940.1"/>
    <property type="molecule type" value="Genomic_DNA"/>
</dbReference>
<dbReference type="AlphaFoldDB" id="A0A9P6QUR5"/>
<keyword evidence="4" id="KW-1185">Reference proteome</keyword>
<name>A0A9P6QUR5_9FUNG</name>
<evidence type="ECO:0000313" key="4">
    <source>
        <dbReference type="Proteomes" id="UP000823405"/>
    </source>
</evidence>
<evidence type="ECO:0000256" key="2">
    <source>
        <dbReference type="SAM" id="SignalP"/>
    </source>
</evidence>
<comment type="caution">
    <text evidence="3">The sequence shown here is derived from an EMBL/GenBank/DDBJ whole genome shotgun (WGS) entry which is preliminary data.</text>
</comment>
<feature type="region of interest" description="Disordered" evidence="1">
    <location>
        <begin position="125"/>
        <end position="169"/>
    </location>
</feature>
<accession>A0A9P6QUR5</accession>
<organism evidence="3 4">
    <name type="scientific">Linnemannia gamsii</name>
    <dbReference type="NCBI Taxonomy" id="64522"/>
    <lineage>
        <taxon>Eukaryota</taxon>
        <taxon>Fungi</taxon>
        <taxon>Fungi incertae sedis</taxon>
        <taxon>Mucoromycota</taxon>
        <taxon>Mortierellomycotina</taxon>
        <taxon>Mortierellomycetes</taxon>
        <taxon>Mortierellales</taxon>
        <taxon>Mortierellaceae</taxon>
        <taxon>Linnemannia</taxon>
    </lineage>
</organism>
<sequence length="169" mass="18901">MVKFAISVFVVAQLCILQAQASHYIQFKIIRGNPFTHQAGVCIRDGTKVHMSDYDTFGSGVKNYGFHKDGWSATVNWDREEVNLHGYGVYKFDKGGKDGSTLVWEGCWDTNGDPNILHITEMYPSTTQDSENEDVQTKDTVDDSPEVEEGEAFENVKDGEARARRGCVP</sequence>
<dbReference type="OrthoDB" id="2303442at2759"/>
<proteinExistence type="predicted"/>
<feature type="chain" id="PRO_5040497731" evidence="2">
    <location>
        <begin position="22"/>
        <end position="169"/>
    </location>
</feature>